<dbReference type="EMBL" id="PDCH01000001">
    <property type="protein sequence ID" value="RBQ00048.1"/>
    <property type="molecule type" value="Genomic_DNA"/>
</dbReference>
<comment type="caution">
    <text evidence="1">The sequence shown here is derived from an EMBL/GenBank/DDBJ whole genome shotgun (WGS) entry which is preliminary data.</text>
</comment>
<organism evidence="1 2">
    <name type="scientific">Bifidobacterium xylocopae</name>
    <dbReference type="NCBI Taxonomy" id="2493119"/>
    <lineage>
        <taxon>Bacteria</taxon>
        <taxon>Bacillati</taxon>
        <taxon>Actinomycetota</taxon>
        <taxon>Actinomycetes</taxon>
        <taxon>Bifidobacteriales</taxon>
        <taxon>Bifidobacteriaceae</taxon>
        <taxon>Bifidobacterium</taxon>
    </lineage>
</organism>
<sequence length="108" mass="12681">MFDTDKAVNKYRDYLAEYEEYEDEDAHAESLEDFRLGYEQARNDVWLTVDSIDAMAKVVHESLRDRGLSTADDDWDSEYEIVQDHYRDAIEAALRNYLYGEKPGVKES</sequence>
<accession>A0A366KF81</accession>
<keyword evidence="2" id="KW-1185">Reference proteome</keyword>
<dbReference type="RefSeq" id="WP_113852708.1">
    <property type="nucleotide sequence ID" value="NZ_PDCH01000001.1"/>
</dbReference>
<dbReference type="Proteomes" id="UP000252345">
    <property type="component" value="Unassembled WGS sequence"/>
</dbReference>
<name>A0A366KF81_9BIFI</name>
<evidence type="ECO:0000313" key="1">
    <source>
        <dbReference type="EMBL" id="RBQ00048.1"/>
    </source>
</evidence>
<proteinExistence type="predicted"/>
<evidence type="ECO:0000313" key="2">
    <source>
        <dbReference type="Proteomes" id="UP000252345"/>
    </source>
</evidence>
<gene>
    <name evidence="1" type="ORF">CRD59_00880</name>
</gene>
<protein>
    <submittedName>
        <fullName evidence="1">Uncharacterized protein</fullName>
    </submittedName>
</protein>
<dbReference type="AlphaFoldDB" id="A0A366KF81"/>
<reference evidence="1 2" key="1">
    <citation type="submission" date="2017-10" db="EMBL/GenBank/DDBJ databases">
        <title>Bifidobacterium xylocopum sp. nov. and Bifidobacterium aemilianum sp. nov., from the carpenter bee (Xylocopa violacea) digestive tract.</title>
        <authorList>
            <person name="Alberoni D."/>
            <person name="Baffoni L."/>
            <person name="Di Gioia D."/>
            <person name="Gaggia F."/>
            <person name="Biavati B."/>
        </authorList>
    </citation>
    <scope>NUCLEOTIDE SEQUENCE [LARGE SCALE GENOMIC DNA]</scope>
    <source>
        <strain evidence="1 2">XV2</strain>
    </source>
</reference>